<gene>
    <name evidence="4" type="ORF">HDF08_000435</name>
</gene>
<evidence type="ECO:0000256" key="3">
    <source>
        <dbReference type="SAM" id="SignalP"/>
    </source>
</evidence>
<feature type="compositionally biased region" description="Low complexity" evidence="2">
    <location>
        <begin position="74"/>
        <end position="96"/>
    </location>
</feature>
<evidence type="ECO:0000256" key="1">
    <source>
        <dbReference type="SAM" id="Coils"/>
    </source>
</evidence>
<keyword evidence="1" id="KW-0175">Coiled coil</keyword>
<evidence type="ECO:0000313" key="4">
    <source>
        <dbReference type="EMBL" id="NYF88368.1"/>
    </source>
</evidence>
<reference evidence="4 5" key="1">
    <citation type="submission" date="2020-07" db="EMBL/GenBank/DDBJ databases">
        <title>Genomic Encyclopedia of Type Strains, Phase IV (KMG-V): Genome sequencing to study the core and pangenomes of soil and plant-associated prokaryotes.</title>
        <authorList>
            <person name="Whitman W."/>
        </authorList>
    </citation>
    <scope>NUCLEOTIDE SEQUENCE [LARGE SCALE GENOMIC DNA]</scope>
    <source>
        <strain evidence="4 5">M8UP22</strain>
    </source>
</reference>
<accession>A0A852V5S0</accession>
<name>A0A852V5S0_9BACT</name>
<protein>
    <recommendedName>
        <fullName evidence="6">Porin</fullName>
    </recommendedName>
</protein>
<keyword evidence="3" id="KW-0732">Signal</keyword>
<organism evidence="4 5">
    <name type="scientific">Tunturiibacter lichenicola</name>
    <dbReference type="NCBI Taxonomy" id="2051959"/>
    <lineage>
        <taxon>Bacteria</taxon>
        <taxon>Pseudomonadati</taxon>
        <taxon>Acidobacteriota</taxon>
        <taxon>Terriglobia</taxon>
        <taxon>Terriglobales</taxon>
        <taxon>Acidobacteriaceae</taxon>
        <taxon>Tunturiibacter</taxon>
    </lineage>
</organism>
<feature type="chain" id="PRO_5032453902" description="Porin" evidence="3">
    <location>
        <begin position="18"/>
        <end position="510"/>
    </location>
</feature>
<dbReference type="Proteomes" id="UP000564385">
    <property type="component" value="Unassembled WGS sequence"/>
</dbReference>
<dbReference type="EMBL" id="JACCCU010000001">
    <property type="protein sequence ID" value="NYF88368.1"/>
    <property type="molecule type" value="Genomic_DNA"/>
</dbReference>
<feature type="signal peptide" evidence="3">
    <location>
        <begin position="1"/>
        <end position="17"/>
    </location>
</feature>
<dbReference type="AlphaFoldDB" id="A0A852V5S0"/>
<evidence type="ECO:0008006" key="6">
    <source>
        <dbReference type="Google" id="ProtNLM"/>
    </source>
</evidence>
<comment type="caution">
    <text evidence="4">The sequence shown here is derived from an EMBL/GenBank/DDBJ whole genome shotgun (WGS) entry which is preliminary data.</text>
</comment>
<feature type="region of interest" description="Disordered" evidence="2">
    <location>
        <begin position="64"/>
        <end position="99"/>
    </location>
</feature>
<evidence type="ECO:0000256" key="2">
    <source>
        <dbReference type="SAM" id="MobiDB-lite"/>
    </source>
</evidence>
<sequence>MSLLALSCGLFARGAYAQNATPPDLSDQLQRLTEAMARTQAQVEQSQRELDEMRRQMSALQALMAKSGSSANVTSPPAATPEATSSTSQPPSTTASVDIDEIRERQAIDEAQIKTQDQTKVESESKYPVKVTGLLLLNGFVNTRQVDAAPTPTVAVSGPGSSGASLRQTVLGIAARGPHLFGARSYADLSVDFDGNPSSVSTTTNYAGYDASNATLLRLRTAHAGLQWEHTQAYFSLDRPIFSPDTPTSLTAVAEPSLAWSGNLWTWNPQLGVTQDLPVGSHTVRLQGALVDVGDAPWPAPPISMAIGGTSATTAQQSRWPGAEARVALLGSKLDDGSHLGFGGYFAPHLSPFGKRFDAWAGTLDAKLLLPFRLAFSGSFYRGEALGGLGGGAFKDFTYIAGSIPGEYYSRPLDDVGGWAQLKEKLSERLEFNAAFGLDNVFSKELRPYAITGGSIYQNLARNRTYTGNILYSPSAYLLFSLEYRRLESSPVNGLTAGSNIIGVGAGYRF</sequence>
<evidence type="ECO:0000313" key="5">
    <source>
        <dbReference type="Proteomes" id="UP000564385"/>
    </source>
</evidence>
<proteinExistence type="predicted"/>
<feature type="coiled-coil region" evidence="1">
    <location>
        <begin position="29"/>
        <end position="63"/>
    </location>
</feature>